<feature type="transmembrane region" description="Helical" evidence="1">
    <location>
        <begin position="348"/>
        <end position="366"/>
    </location>
</feature>
<organism evidence="3 4">
    <name type="scientific">Phytophthora oleae</name>
    <dbReference type="NCBI Taxonomy" id="2107226"/>
    <lineage>
        <taxon>Eukaryota</taxon>
        <taxon>Sar</taxon>
        <taxon>Stramenopiles</taxon>
        <taxon>Oomycota</taxon>
        <taxon>Peronosporomycetes</taxon>
        <taxon>Peronosporales</taxon>
        <taxon>Peronosporaceae</taxon>
        <taxon>Phytophthora</taxon>
    </lineage>
</organism>
<evidence type="ECO:0000313" key="3">
    <source>
        <dbReference type="EMBL" id="KAL3657028.1"/>
    </source>
</evidence>
<proteinExistence type="predicted"/>
<dbReference type="Gene3D" id="2.160.20.120">
    <property type="match status" value="2"/>
</dbReference>
<keyword evidence="1" id="KW-1133">Transmembrane helix</keyword>
<reference evidence="3 4" key="1">
    <citation type="submission" date="2024-09" db="EMBL/GenBank/DDBJ databases">
        <title>Genome sequencing and assembly of Phytophthora oleae, isolate VK10A, causative agent of rot of olive drupes.</title>
        <authorList>
            <person name="Conti Taguali S."/>
            <person name="Riolo M."/>
            <person name="La Spada F."/>
            <person name="Cacciola S.O."/>
            <person name="Dionisio G."/>
        </authorList>
    </citation>
    <scope>NUCLEOTIDE SEQUENCE [LARGE SCALE GENOMIC DNA]</scope>
    <source>
        <strain evidence="3 4">VK10A</strain>
    </source>
</reference>
<feature type="domain" description="Putative auto-transporter adhesin head GIN" evidence="2">
    <location>
        <begin position="191"/>
        <end position="290"/>
    </location>
</feature>
<name>A0ABD3ERE9_9STRA</name>
<keyword evidence="1" id="KW-0472">Membrane</keyword>
<gene>
    <name evidence="3" type="ORF">V7S43_018076</name>
</gene>
<sequence length="388" mass="40704">MNGAVSTDVAPYRTVHCTPDSDLCDDDQPFVVIITGSNDVVLRYEDPGTTGSGGVARIPVKGNDSGSIAQFITVDGLPVLELSVTRAKLNVVLLRKERVQRIVNQGSGKVTISDYVLATSGPILTISSIDSGDMFLTASTPITVDELSLSARGSGNLQASFSEFDVKTVSVKVSSSADVTVLAASQGSAVSLALYVQGSGSLCLSAGSSIETKDLTIKKIGAGDVSIGPRGSCKTAELTTTGLGTIDAGGMQCVDVNVDLLGSGNVFVQATDSLSGDVYGSGKLRYFGNAPHSVDNINYLGLVTALPASSSYHPSECKVKPFPSSKADTSTSVGKELSYDVDIDKSNIIYLGVVVFVVALVLRWFNESRRRAREERQPLVGAERRVYV</sequence>
<dbReference type="Proteomes" id="UP001632037">
    <property type="component" value="Unassembled WGS sequence"/>
</dbReference>
<evidence type="ECO:0000256" key="1">
    <source>
        <dbReference type="SAM" id="Phobius"/>
    </source>
</evidence>
<accession>A0ABD3ERE9</accession>
<evidence type="ECO:0000259" key="2">
    <source>
        <dbReference type="Pfam" id="PF10988"/>
    </source>
</evidence>
<protein>
    <recommendedName>
        <fullName evidence="2">Putative auto-transporter adhesin head GIN domain-containing protein</fullName>
    </recommendedName>
</protein>
<dbReference type="Pfam" id="PF10988">
    <property type="entry name" value="DUF2807"/>
    <property type="match status" value="1"/>
</dbReference>
<comment type="caution">
    <text evidence="3">The sequence shown here is derived from an EMBL/GenBank/DDBJ whole genome shotgun (WGS) entry which is preliminary data.</text>
</comment>
<keyword evidence="4" id="KW-1185">Reference proteome</keyword>
<dbReference type="AlphaFoldDB" id="A0ABD3ERE9"/>
<evidence type="ECO:0000313" key="4">
    <source>
        <dbReference type="Proteomes" id="UP001632037"/>
    </source>
</evidence>
<keyword evidence="1" id="KW-0812">Transmembrane</keyword>
<dbReference type="EMBL" id="JBIMZQ010000070">
    <property type="protein sequence ID" value="KAL3657028.1"/>
    <property type="molecule type" value="Genomic_DNA"/>
</dbReference>
<dbReference type="PANTHER" id="PTHR39200">
    <property type="entry name" value="HYPOTHETICAL EXPORTED PROTEIN"/>
    <property type="match status" value="1"/>
</dbReference>
<dbReference type="PANTHER" id="PTHR39200:SF1">
    <property type="entry name" value="AUTO-TRANSPORTER ADHESIN HEAD GIN DOMAIN-CONTAINING PROTEIN-RELATED"/>
    <property type="match status" value="1"/>
</dbReference>
<dbReference type="InterPro" id="IPR021255">
    <property type="entry name" value="DUF2807"/>
</dbReference>